<dbReference type="InterPro" id="IPR045213">
    <property type="entry name" value="Malic_NAD-bd_bact_type"/>
</dbReference>
<dbReference type="InterPro" id="IPR012302">
    <property type="entry name" value="Malic_NAD-bd"/>
</dbReference>
<evidence type="ECO:0000256" key="10">
    <source>
        <dbReference type="PIRSR" id="PIRSR036684-3"/>
    </source>
</evidence>
<feature type="binding site" evidence="10">
    <location>
        <position position="286"/>
    </location>
    <ligand>
        <name>a divalent metal cation</name>
        <dbReference type="ChEBI" id="CHEBI:60240"/>
    </ligand>
</feature>
<feature type="domain" description="Malic enzyme NAD-binding" evidence="11">
    <location>
        <begin position="163"/>
        <end position="399"/>
    </location>
</feature>
<evidence type="ECO:0000256" key="4">
    <source>
        <dbReference type="ARBA" id="ARBA00008756"/>
    </source>
</evidence>
<feature type="binding site" evidence="9">
    <location>
        <position position="137"/>
    </location>
    <ligand>
        <name>a divalent metal cation</name>
        <dbReference type="ChEBI" id="CHEBI:60240"/>
    </ligand>
</feature>
<dbReference type="InterPro" id="IPR042113">
    <property type="entry name" value="P_AcTrfase_dom1"/>
</dbReference>
<dbReference type="CDD" id="cd05311">
    <property type="entry name" value="NAD_bind_2_malic_enz"/>
    <property type="match status" value="1"/>
</dbReference>
<dbReference type="FunFam" id="3.40.50.10380:FF:000003">
    <property type="entry name" value="NADP-dependent malic enzyme"/>
    <property type="match status" value="1"/>
</dbReference>
<comment type="cofactor">
    <cofactor evidence="2">
        <name>Mg(2+)</name>
        <dbReference type="ChEBI" id="CHEBI:18420"/>
    </cofactor>
</comment>
<dbReference type="InterPro" id="IPR012301">
    <property type="entry name" value="Malic_N_dom"/>
</dbReference>
<feature type="binding site" evidence="10">
    <location>
        <begin position="76"/>
        <end position="83"/>
    </location>
    <ligand>
        <name>NADP(+)</name>
        <dbReference type="ChEBI" id="CHEBI:58349"/>
    </ligand>
</feature>
<dbReference type="GO" id="GO:0016746">
    <property type="term" value="F:acyltransferase activity"/>
    <property type="evidence" value="ECO:0007669"/>
    <property type="project" value="InterPro"/>
</dbReference>
<evidence type="ECO:0000256" key="6">
    <source>
        <dbReference type="ARBA" id="ARBA00023002"/>
    </source>
</evidence>
<dbReference type="InterPro" id="IPR042112">
    <property type="entry name" value="P_AcTrfase_dom2"/>
</dbReference>
<organism evidence="13 14">
    <name type="scientific">Acidisoma cellulosilyticum</name>
    <dbReference type="NCBI Taxonomy" id="2802395"/>
    <lineage>
        <taxon>Bacteria</taxon>
        <taxon>Pseudomonadati</taxon>
        <taxon>Pseudomonadota</taxon>
        <taxon>Alphaproteobacteria</taxon>
        <taxon>Acetobacterales</taxon>
        <taxon>Acidocellaceae</taxon>
        <taxon>Acidisoma</taxon>
    </lineage>
</organism>
<dbReference type="FunFam" id="3.40.50.720:FF:000095">
    <property type="entry name" value="NADP-dependent malic enzyme"/>
    <property type="match status" value="1"/>
</dbReference>
<keyword evidence="6" id="KW-0560">Oxidoreductase</keyword>
<evidence type="ECO:0000256" key="7">
    <source>
        <dbReference type="ARBA" id="ARBA00023268"/>
    </source>
</evidence>
<dbReference type="PIRSF" id="PIRSF036684">
    <property type="entry name" value="ME_PTA"/>
    <property type="match status" value="1"/>
</dbReference>
<evidence type="ECO:0000259" key="12">
    <source>
        <dbReference type="SMART" id="SM01274"/>
    </source>
</evidence>
<dbReference type="SUPFAM" id="SSF53659">
    <property type="entry name" value="Isocitrate/Isopropylmalate dehydrogenase-like"/>
    <property type="match status" value="1"/>
</dbReference>
<comment type="similarity">
    <text evidence="4">In the C-terminal section; belongs to the phosphate acetyltransferase and butyryltransferase family.</text>
</comment>
<protein>
    <submittedName>
        <fullName evidence="13">NADP-dependent malic enzyme</fullName>
    </submittedName>
</protein>
<dbReference type="SMART" id="SM00919">
    <property type="entry name" value="Malic_M"/>
    <property type="match status" value="1"/>
</dbReference>
<dbReference type="Gene3D" id="3.40.50.10950">
    <property type="match status" value="1"/>
</dbReference>
<sequence>MDDNLRKAALDYHRYPRPGKLAIEPTKRMATQRDLALAYSPGVAAACQAIAADPDDAKLYTARGNLVGVISNGSAVLGLGNIGALASKPVMEGKAVLFKKFAGIDVFDIEVDAADPDRFCDIVAALEPTFGAINLEDIKAPECFKIEADLRARMNIPVFHDDQHGTAITVAAAVTNGLVLQGKQLSEIKVVTSGAGAAALACIDLLVTMGLREENVFLTDIEGVVHRGRNNMGPNLARYAKDIAARTLEDVLEGADLFLGLSAPRVLKREWLSKLAPRPVIMALANPEPEILPEIVREVRPDAIMGTGRSDYANQVNNVLCFPFIFRGALDCGATTINEEMKQAAVEALAGLARIEASETVVAAYGGSAPIFGPDYIIPKPFDPRLILEIAPAVARAAHASGVARFPITDFGQYKRELERFTYRSGQLMRPVFAAAQQNLRSIVYGAGEDERVLRAVQTVVDDGIARPILLGSRPAIERKVREMGLRLDLNSAVTIYDPAIDTEVFAPLLAKYKAVAGRRGVRPDAAEILVRSHSTVCASLMVSEGVADGAICGGYGDWWRHLQYALPIIPRRASASRIYAMTAVILQEGALFFCDTHMNVDPTTEQIAEMTELAAEAVSAFGITPKVALLSHSSFGSSNSESARKMRRALALIRERLPDLEVDGEMQADAALAEATRASAISGSTLTGTANLLVFPTLDAANIAFNLIKASGDGLQVGPLLLGMAKPIHILVPTATARAIINISAVAAADANSRR</sequence>
<dbReference type="PANTHER" id="PTHR43237:SF4">
    <property type="entry name" value="NADP-DEPENDENT MALIC ENZYME"/>
    <property type="match status" value="1"/>
</dbReference>
<dbReference type="Pfam" id="PF00390">
    <property type="entry name" value="malic"/>
    <property type="match status" value="1"/>
</dbReference>
<keyword evidence="10" id="KW-0521">NADP</keyword>
<dbReference type="GO" id="GO:0006108">
    <property type="term" value="P:malate metabolic process"/>
    <property type="evidence" value="ECO:0007669"/>
    <property type="project" value="InterPro"/>
</dbReference>
<dbReference type="Proteomes" id="UP000721844">
    <property type="component" value="Unassembled WGS sequence"/>
</dbReference>
<evidence type="ECO:0000313" key="13">
    <source>
        <dbReference type="EMBL" id="MCB8880940.1"/>
    </source>
</evidence>
<dbReference type="Gene3D" id="3.40.50.10380">
    <property type="entry name" value="Malic enzyme, N-terminal domain"/>
    <property type="match status" value="1"/>
</dbReference>
<feature type="binding site" evidence="9">
    <location>
        <position position="136"/>
    </location>
    <ligand>
        <name>a divalent metal cation</name>
        <dbReference type="ChEBI" id="CHEBI:60240"/>
    </ligand>
</feature>
<dbReference type="InterPro" id="IPR046346">
    <property type="entry name" value="Aminoacid_DH-like_N_sf"/>
</dbReference>
<dbReference type="AlphaFoldDB" id="A0A963Z2Z5"/>
<dbReference type="SMART" id="SM01274">
    <property type="entry name" value="malic"/>
    <property type="match status" value="1"/>
</dbReference>
<dbReference type="PANTHER" id="PTHR43237">
    <property type="entry name" value="NADP-DEPENDENT MALIC ENZYME"/>
    <property type="match status" value="1"/>
</dbReference>
<accession>A0A963Z2Z5</accession>
<dbReference type="InterPro" id="IPR012188">
    <property type="entry name" value="ME_PTA"/>
</dbReference>
<evidence type="ECO:0000256" key="5">
    <source>
        <dbReference type="ARBA" id="ARBA00022723"/>
    </source>
</evidence>
<dbReference type="Gene3D" id="3.40.50.10750">
    <property type="entry name" value="Isocitrate/Isopropylmalate dehydrogenase-like"/>
    <property type="match status" value="1"/>
</dbReference>
<keyword evidence="14" id="KW-1185">Reference proteome</keyword>
<feature type="domain" description="Malic enzyme N-terminal" evidence="12">
    <location>
        <begin position="18"/>
        <end position="151"/>
    </location>
</feature>
<dbReference type="SUPFAM" id="SSF51735">
    <property type="entry name" value="NAD(P)-binding Rossmann-fold domains"/>
    <property type="match status" value="1"/>
</dbReference>
<reference evidence="13 14" key="1">
    <citation type="journal article" date="2021" name="Microorganisms">
        <title>Acidisoma silvae sp. nov. and Acidisomacellulosilytica sp. nov., Two Acidophilic Bacteria Isolated from Decaying Wood, Hydrolyzing Cellulose and Producing Poly-3-hydroxybutyrate.</title>
        <authorList>
            <person name="Mieszkin S."/>
            <person name="Pouder E."/>
            <person name="Uroz S."/>
            <person name="Simon-Colin C."/>
            <person name="Alain K."/>
        </authorList>
    </citation>
    <scope>NUCLEOTIDE SEQUENCE [LARGE SCALE GENOMIC DNA]</scope>
    <source>
        <strain evidence="13 14">HW T5.17</strain>
    </source>
</reference>
<dbReference type="InterPro" id="IPR002505">
    <property type="entry name" value="PTA_PTB"/>
</dbReference>
<keyword evidence="7" id="KW-0511">Multifunctional enzyme</keyword>
<comment type="cofactor">
    <cofactor evidence="1">
        <name>Mn(2+)</name>
        <dbReference type="ChEBI" id="CHEBI:29035"/>
    </cofactor>
</comment>
<dbReference type="EMBL" id="JAESVA010000003">
    <property type="protein sequence ID" value="MCB8880940.1"/>
    <property type="molecule type" value="Genomic_DNA"/>
</dbReference>
<feature type="active site" description="Proton acceptor" evidence="8">
    <location>
        <position position="94"/>
    </location>
</feature>
<evidence type="ECO:0000256" key="3">
    <source>
        <dbReference type="ARBA" id="ARBA00007686"/>
    </source>
</evidence>
<evidence type="ECO:0000259" key="11">
    <source>
        <dbReference type="SMART" id="SM00919"/>
    </source>
</evidence>
<proteinExistence type="inferred from homology"/>
<comment type="caution">
    <text evidence="13">The sequence shown here is derived from an EMBL/GenBank/DDBJ whole genome shotgun (WGS) entry which is preliminary data.</text>
</comment>
<dbReference type="GO" id="GO:0046872">
    <property type="term" value="F:metal ion binding"/>
    <property type="evidence" value="ECO:0007669"/>
    <property type="project" value="UniProtKB-KW"/>
</dbReference>
<dbReference type="GO" id="GO:0016616">
    <property type="term" value="F:oxidoreductase activity, acting on the CH-OH group of donors, NAD or NADP as acceptor"/>
    <property type="evidence" value="ECO:0007669"/>
    <property type="project" value="InterPro"/>
</dbReference>
<keyword evidence="5 9" id="KW-0479">Metal-binding</keyword>
<gene>
    <name evidence="13" type="ORF">ACELLULO517_11905</name>
</gene>
<dbReference type="RefSeq" id="WP_227307588.1">
    <property type="nucleotide sequence ID" value="NZ_JAESVA010000003.1"/>
</dbReference>
<dbReference type="InterPro" id="IPR037062">
    <property type="entry name" value="Malic_N_dom_sf"/>
</dbReference>
<dbReference type="SUPFAM" id="SSF53223">
    <property type="entry name" value="Aminoacid dehydrogenase-like, N-terminal domain"/>
    <property type="match status" value="1"/>
</dbReference>
<dbReference type="Gene3D" id="3.40.50.720">
    <property type="entry name" value="NAD(P)-binding Rossmann-like Domain"/>
    <property type="match status" value="1"/>
</dbReference>
<dbReference type="GO" id="GO:0004470">
    <property type="term" value="F:malic enzyme activity"/>
    <property type="evidence" value="ECO:0007669"/>
    <property type="project" value="InterPro"/>
</dbReference>
<evidence type="ECO:0000256" key="9">
    <source>
        <dbReference type="PIRSR" id="PIRSR036684-2"/>
    </source>
</evidence>
<evidence type="ECO:0000256" key="2">
    <source>
        <dbReference type="ARBA" id="ARBA00001946"/>
    </source>
</evidence>
<evidence type="ECO:0000256" key="1">
    <source>
        <dbReference type="ARBA" id="ARBA00001936"/>
    </source>
</evidence>
<comment type="similarity">
    <text evidence="3">In the N-terminal section; belongs to the malic enzymes family.</text>
</comment>
<evidence type="ECO:0000313" key="14">
    <source>
        <dbReference type="Proteomes" id="UP000721844"/>
    </source>
</evidence>
<name>A0A963Z2Z5_9PROT</name>
<dbReference type="Pfam" id="PF01515">
    <property type="entry name" value="PTA_PTB"/>
    <property type="match status" value="1"/>
</dbReference>
<evidence type="ECO:0000256" key="8">
    <source>
        <dbReference type="PIRSR" id="PIRSR036684-1"/>
    </source>
</evidence>
<dbReference type="InterPro" id="IPR051674">
    <property type="entry name" value="Malate_Decarboxylase"/>
</dbReference>
<dbReference type="Pfam" id="PF03949">
    <property type="entry name" value="Malic_M"/>
    <property type="match status" value="1"/>
</dbReference>
<dbReference type="GO" id="GO:0051287">
    <property type="term" value="F:NAD binding"/>
    <property type="evidence" value="ECO:0007669"/>
    <property type="project" value="InterPro"/>
</dbReference>
<dbReference type="InterPro" id="IPR036291">
    <property type="entry name" value="NAD(P)-bd_dom_sf"/>
</dbReference>
<feature type="binding site" evidence="10">
    <location>
        <position position="162"/>
    </location>
    <ligand>
        <name>a divalent metal cation</name>
        <dbReference type="ChEBI" id="CHEBI:60240"/>
    </ligand>
</feature>